<evidence type="ECO:0000313" key="10">
    <source>
        <dbReference type="EMBL" id="MBB5205940.1"/>
    </source>
</evidence>
<dbReference type="Proteomes" id="UP000554837">
    <property type="component" value="Unassembled WGS sequence"/>
</dbReference>
<dbReference type="GO" id="GO:0071978">
    <property type="term" value="P:bacterial-type flagellum-dependent swarming motility"/>
    <property type="evidence" value="ECO:0007669"/>
    <property type="project" value="TreeGrafter"/>
</dbReference>
<dbReference type="Pfam" id="PF22692">
    <property type="entry name" value="LlgE_F_G_D1"/>
    <property type="match status" value="1"/>
</dbReference>
<accession>A0A840SC65</accession>
<dbReference type="NCBIfam" id="NF004238">
    <property type="entry name" value="PRK05682.1-1"/>
    <property type="match status" value="1"/>
</dbReference>
<dbReference type="SUPFAM" id="SSF117143">
    <property type="entry name" value="Flagellar hook protein flgE"/>
    <property type="match status" value="1"/>
</dbReference>
<sequence length="444" mass="46142">MGFQQGLSGLNASSKNLDVIGNNIANASTAGFKASRAEFGDVYAAALNGAGVNNIGIGVGLAAVAQQFTQGNITTTENPMDLAINGQGFFQVSDGVNPRLYSRNGQFKVDREGFIVNNDGLKLLGYPADGTGVIQPGISQVLQLPTAGIEPATTKNIKLEFNVDSRVKTTSPLGTTGIILNDPSTYNNATSLSVYDAKGQEIALTLYYQKGEVNPATGETPWHVYATANGTPLAVDSAGNGIGVDANNNPQTPWTTLIFPRTGGAPLQPSGLTNPPNGLLNMDIPVSTNAVGAQALDIVGIQVNLLGASENGSPFAVTDVLQDGYAPGQLSGILIEGNGIVTARYSNGQTKPAGQIELANFRNPQGLQPLGGNVWASTFASGDPVLGVPAVGNFGQLQSGALEDSNTDLTIELVNMITAQRVYQANAQTIRTQDQVLQTITNLR</sequence>
<dbReference type="Gene3D" id="2.60.98.20">
    <property type="entry name" value="Flagellar hook protein FlgE"/>
    <property type="match status" value="1"/>
</dbReference>
<dbReference type="AlphaFoldDB" id="A0A840SC65"/>
<dbReference type="NCBIfam" id="TIGR03506">
    <property type="entry name" value="FlgEFG_subfam"/>
    <property type="match status" value="1"/>
</dbReference>
<dbReference type="GO" id="GO:0009425">
    <property type="term" value="C:bacterial-type flagellum basal body"/>
    <property type="evidence" value="ECO:0007669"/>
    <property type="project" value="UniProtKB-SubCell"/>
</dbReference>
<evidence type="ECO:0000259" key="6">
    <source>
        <dbReference type="Pfam" id="PF00460"/>
    </source>
</evidence>
<keyword evidence="10" id="KW-0966">Cell projection</keyword>
<keyword evidence="4 5" id="KW-0975">Bacterial flagellum</keyword>
<dbReference type="InterPro" id="IPR053967">
    <property type="entry name" value="LlgE_F_G-like_D1"/>
</dbReference>
<dbReference type="InterPro" id="IPR011491">
    <property type="entry name" value="FlgE_D2"/>
</dbReference>
<organism evidence="10 11">
    <name type="scientific">Inhella inkyongensis</name>
    <dbReference type="NCBI Taxonomy" id="392593"/>
    <lineage>
        <taxon>Bacteria</taxon>
        <taxon>Pseudomonadati</taxon>
        <taxon>Pseudomonadota</taxon>
        <taxon>Betaproteobacteria</taxon>
        <taxon>Burkholderiales</taxon>
        <taxon>Sphaerotilaceae</taxon>
        <taxon>Inhella</taxon>
    </lineage>
</organism>
<gene>
    <name evidence="10" type="ORF">HNQ51_003271</name>
</gene>
<dbReference type="GO" id="GO:0005829">
    <property type="term" value="C:cytosol"/>
    <property type="evidence" value="ECO:0007669"/>
    <property type="project" value="TreeGrafter"/>
</dbReference>
<keyword evidence="10" id="KW-0969">Cilium</keyword>
<feature type="domain" description="Flagellar basal body rod protein N-terminal" evidence="6">
    <location>
        <begin position="6"/>
        <end position="33"/>
    </location>
</feature>
<dbReference type="RefSeq" id="WP_138856177.1">
    <property type="nucleotide sequence ID" value="NZ_CP040709.1"/>
</dbReference>
<evidence type="ECO:0000259" key="8">
    <source>
        <dbReference type="Pfam" id="PF07559"/>
    </source>
</evidence>
<comment type="caution">
    <text evidence="10">The sequence shown here is derived from an EMBL/GenBank/DDBJ whole genome shotgun (WGS) entry which is preliminary data.</text>
</comment>
<keyword evidence="11" id="KW-1185">Reference proteome</keyword>
<evidence type="ECO:0000256" key="1">
    <source>
        <dbReference type="ARBA" id="ARBA00004117"/>
    </source>
</evidence>
<evidence type="ECO:0000259" key="7">
    <source>
        <dbReference type="Pfam" id="PF06429"/>
    </source>
</evidence>
<evidence type="ECO:0000313" key="11">
    <source>
        <dbReference type="Proteomes" id="UP000554837"/>
    </source>
</evidence>
<dbReference type="GO" id="GO:0009424">
    <property type="term" value="C:bacterial-type flagellum hook"/>
    <property type="evidence" value="ECO:0007669"/>
    <property type="project" value="TreeGrafter"/>
</dbReference>
<dbReference type="InterPro" id="IPR010930">
    <property type="entry name" value="Flg_bb/hook_C_dom"/>
</dbReference>
<comment type="subcellular location">
    <subcellularLocation>
        <location evidence="1 5">Bacterial flagellum basal body</location>
    </subcellularLocation>
</comment>
<protein>
    <recommendedName>
        <fullName evidence="3 5">Flagellar hook protein FlgE</fullName>
    </recommendedName>
</protein>
<evidence type="ECO:0000256" key="3">
    <source>
        <dbReference type="ARBA" id="ARBA00019015"/>
    </source>
</evidence>
<dbReference type="PANTHER" id="PTHR30435">
    <property type="entry name" value="FLAGELLAR PROTEIN"/>
    <property type="match status" value="1"/>
</dbReference>
<evidence type="ECO:0000259" key="9">
    <source>
        <dbReference type="Pfam" id="PF22692"/>
    </source>
</evidence>
<dbReference type="Pfam" id="PF00460">
    <property type="entry name" value="Flg_bb_rod"/>
    <property type="match status" value="1"/>
</dbReference>
<proteinExistence type="inferred from homology"/>
<evidence type="ECO:0000256" key="5">
    <source>
        <dbReference type="RuleBase" id="RU362116"/>
    </source>
</evidence>
<feature type="domain" description="Flagellar hook protein FlgE D2" evidence="8">
    <location>
        <begin position="163"/>
        <end position="325"/>
    </location>
</feature>
<dbReference type="InterPro" id="IPR037925">
    <property type="entry name" value="FlgE/F/G-like"/>
</dbReference>
<dbReference type="InterPro" id="IPR001444">
    <property type="entry name" value="Flag_bb_rod_N"/>
</dbReference>
<dbReference type="InterPro" id="IPR037058">
    <property type="entry name" value="Falgellar_hook_FlgE_sf"/>
</dbReference>
<dbReference type="InterPro" id="IPR020013">
    <property type="entry name" value="Flagellar_FlgE/F/G"/>
</dbReference>
<dbReference type="PROSITE" id="PS00588">
    <property type="entry name" value="FLAGELLA_BB_ROD"/>
    <property type="match status" value="1"/>
</dbReference>
<comment type="function">
    <text evidence="5">A flexible structure which links the flagellar filament to the drive apparatus in the basal body.</text>
</comment>
<feature type="domain" description="Flagellar basal-body/hook protein C-terminal" evidence="7">
    <location>
        <begin position="398"/>
        <end position="443"/>
    </location>
</feature>
<feature type="domain" description="Flagellar hook protein FlgE/F/G-like D1" evidence="9">
    <location>
        <begin position="83"/>
        <end position="137"/>
    </location>
</feature>
<dbReference type="OrthoDB" id="8578401at2"/>
<reference evidence="10 11" key="1">
    <citation type="submission" date="2020-08" db="EMBL/GenBank/DDBJ databases">
        <title>Genomic Encyclopedia of Type Strains, Phase IV (KMG-IV): sequencing the most valuable type-strain genomes for metagenomic binning, comparative biology and taxonomic classification.</title>
        <authorList>
            <person name="Goeker M."/>
        </authorList>
    </citation>
    <scope>NUCLEOTIDE SEQUENCE [LARGE SCALE GENOMIC DNA]</scope>
    <source>
        <strain evidence="10 11">DSM 23958</strain>
    </source>
</reference>
<dbReference type="PANTHER" id="PTHR30435:SF1">
    <property type="entry name" value="FLAGELLAR HOOK PROTEIN FLGE"/>
    <property type="match status" value="1"/>
</dbReference>
<dbReference type="EMBL" id="JACHHO010000006">
    <property type="protein sequence ID" value="MBB5205940.1"/>
    <property type="molecule type" value="Genomic_DNA"/>
</dbReference>
<evidence type="ECO:0000256" key="4">
    <source>
        <dbReference type="ARBA" id="ARBA00023143"/>
    </source>
</evidence>
<keyword evidence="10" id="KW-0282">Flagellum</keyword>
<evidence type="ECO:0000256" key="2">
    <source>
        <dbReference type="ARBA" id="ARBA00009677"/>
    </source>
</evidence>
<dbReference type="Pfam" id="PF07559">
    <property type="entry name" value="FlgE_D2"/>
    <property type="match status" value="1"/>
</dbReference>
<name>A0A840SC65_9BURK</name>
<comment type="similarity">
    <text evidence="2 5">Belongs to the flagella basal body rod proteins family.</text>
</comment>
<dbReference type="Pfam" id="PF06429">
    <property type="entry name" value="Flg_bbr_C"/>
    <property type="match status" value="1"/>
</dbReference>
<dbReference type="InterPro" id="IPR019776">
    <property type="entry name" value="Flagellar_basal_body_rod_CS"/>
</dbReference>